<dbReference type="GO" id="GO:0006281">
    <property type="term" value="P:DNA repair"/>
    <property type="evidence" value="ECO:0007669"/>
    <property type="project" value="InterPro"/>
</dbReference>
<dbReference type="Pfam" id="PF03215">
    <property type="entry name" value="Rad17"/>
    <property type="match status" value="1"/>
</dbReference>
<evidence type="ECO:0000259" key="9">
    <source>
        <dbReference type="Pfam" id="PF25812"/>
    </source>
</evidence>
<feature type="region of interest" description="Disordered" evidence="8">
    <location>
        <begin position="548"/>
        <end position="570"/>
    </location>
</feature>
<dbReference type="PANTHER" id="PTHR12172">
    <property type="entry name" value="CELL CYCLE CHECKPOINT PROTEIN RAD17"/>
    <property type="match status" value="1"/>
</dbReference>
<dbReference type="InterPro" id="IPR057927">
    <property type="entry name" value="RAD24-like_helical"/>
</dbReference>
<dbReference type="GO" id="GO:0033314">
    <property type="term" value="P:mitotic DNA replication checkpoint signaling"/>
    <property type="evidence" value="ECO:0007669"/>
    <property type="project" value="TreeGrafter"/>
</dbReference>
<comment type="similarity">
    <text evidence="2">Belongs to the rad17/RAD24 family.</text>
</comment>
<proteinExistence type="inferred from homology"/>
<keyword evidence="3" id="KW-0547">Nucleotide-binding</keyword>
<evidence type="ECO:0000256" key="8">
    <source>
        <dbReference type="SAM" id="MobiDB-lite"/>
    </source>
</evidence>
<evidence type="ECO:0000256" key="5">
    <source>
        <dbReference type="ARBA" id="ARBA00022840"/>
    </source>
</evidence>
<evidence type="ECO:0000313" key="11">
    <source>
        <dbReference type="Proteomes" id="UP000183365"/>
    </source>
</evidence>
<dbReference type="PANTHER" id="PTHR12172:SF0">
    <property type="entry name" value="CELL CYCLE CHECKPOINT PROTEIN RAD17"/>
    <property type="match status" value="1"/>
</dbReference>
<dbReference type="GO" id="GO:0000077">
    <property type="term" value="P:DNA damage checkpoint signaling"/>
    <property type="evidence" value="ECO:0007669"/>
    <property type="project" value="TreeGrafter"/>
</dbReference>
<dbReference type="InterPro" id="IPR004582">
    <property type="entry name" value="Checkpoint_prot_Rad17_Rad24"/>
</dbReference>
<dbReference type="GO" id="GO:0003682">
    <property type="term" value="F:chromatin binding"/>
    <property type="evidence" value="ECO:0007669"/>
    <property type="project" value="TreeGrafter"/>
</dbReference>
<keyword evidence="5" id="KW-0067">ATP-binding</keyword>
<dbReference type="EMBL" id="FQNF01000038">
    <property type="protein sequence ID" value="SGZ40063.1"/>
    <property type="molecule type" value="Genomic_DNA"/>
</dbReference>
<gene>
    <name evidence="10" type="ORF">HGUI_02263</name>
</gene>
<reference evidence="11" key="1">
    <citation type="submission" date="2016-11" db="EMBL/GenBank/DDBJ databases">
        <authorList>
            <person name="Guldener U."/>
        </authorList>
    </citation>
    <scope>NUCLEOTIDE SEQUENCE [LARGE SCALE GENOMIC DNA]</scope>
</reference>
<sequence length="627" mass="73027">MSNEKNGVPLYMKYAPNTLDDLYLHPKKVSDIRDVLTNELFNIHHNLNILIISGPSGSCKTTLIKLLIDEYFEKNKHLYQCFGIQNSIEKCNYVEYDPLDKTITFEKFLNDCKVFKKNSKMMKVVIVKYLPNIYYGPIHVQFLKAIKDYLNDDYDNEFPPIIFIVSECDIPKDNNTDINDNFLYTKFDINSHYIPETIFDKEILQNPRVKRTNMNPLAKTYLKKVLKSVLERELSHINKLNPMNKKIKISLFNSTIDKLSDLKDISCALLQLEAYLEAMKYSNDFKSAQIDNRDTGISLFHAVGKIFYGTKEEGFTNDDIIKLLNKDYQQYTDSVFKCTIFENLDLAEILGLEKYEEMVDVMSETDVMNTHLGTEAYIRKVRHLCTDLKERLQDADIKAKTTKFTPIFRIMKKIKDVQFNINDLQLLKVAKNGEYINTQDLLLYVNDLESRLLSYYYKEYQAWKEYRLDVGKSIDGNNKPGNDIDPRIDYIDVIGGKLSTLSSISDLEGNVDLFVHTKSRYKEFLKKQNSKETFVDLKDSVDIPYDPNVDDFEIETSNDESESYSSSDEEELLLLASQQIEREKKLRSQSKSSSPLKRSIRISEDTDDSDEELFQLTSQHLNKLQKR</sequence>
<evidence type="ECO:0000256" key="3">
    <source>
        <dbReference type="ARBA" id="ARBA00022741"/>
    </source>
</evidence>
<dbReference type="GO" id="GO:0003689">
    <property type="term" value="F:DNA clamp loader activity"/>
    <property type="evidence" value="ECO:0007669"/>
    <property type="project" value="TreeGrafter"/>
</dbReference>
<dbReference type="AlphaFoldDB" id="A0A1L0CYT3"/>
<keyword evidence="4" id="KW-0227">DNA damage</keyword>
<comment type="subcellular location">
    <subcellularLocation>
        <location evidence="1">Nucleus</location>
    </subcellularLocation>
</comment>
<dbReference type="InterPro" id="IPR027417">
    <property type="entry name" value="P-loop_NTPase"/>
</dbReference>
<accession>A0A1L0CYT3</accession>
<dbReference type="Gene3D" id="3.40.50.300">
    <property type="entry name" value="P-loop containing nucleotide triphosphate hydrolases"/>
    <property type="match status" value="1"/>
</dbReference>
<dbReference type="OrthoDB" id="10265971at2759"/>
<evidence type="ECO:0000256" key="1">
    <source>
        <dbReference type="ARBA" id="ARBA00004123"/>
    </source>
</evidence>
<protein>
    <recommendedName>
        <fullName evidence="9">Checkpoint protein RAD24-like helical bundle domain-containing protein</fullName>
    </recommendedName>
</protein>
<dbReference type="SUPFAM" id="SSF52540">
    <property type="entry name" value="P-loop containing nucleoside triphosphate hydrolases"/>
    <property type="match status" value="1"/>
</dbReference>
<evidence type="ECO:0000256" key="7">
    <source>
        <dbReference type="ARBA" id="ARBA00023306"/>
    </source>
</evidence>
<evidence type="ECO:0000256" key="6">
    <source>
        <dbReference type="ARBA" id="ARBA00023242"/>
    </source>
</evidence>
<evidence type="ECO:0000256" key="4">
    <source>
        <dbReference type="ARBA" id="ARBA00022763"/>
    </source>
</evidence>
<dbReference type="GO" id="GO:0005524">
    <property type="term" value="F:ATP binding"/>
    <property type="evidence" value="ECO:0007669"/>
    <property type="project" value="UniProtKB-KW"/>
</dbReference>
<name>A0A1L0CYT3_9ASCO</name>
<dbReference type="Proteomes" id="UP000183365">
    <property type="component" value="Unassembled WGS sequence"/>
</dbReference>
<keyword evidence="6" id="KW-0539">Nucleus</keyword>
<keyword evidence="7" id="KW-0131">Cell cycle</keyword>
<evidence type="ECO:0000256" key="2">
    <source>
        <dbReference type="ARBA" id="ARBA00006168"/>
    </source>
</evidence>
<dbReference type="GO" id="GO:0005634">
    <property type="term" value="C:nucleus"/>
    <property type="evidence" value="ECO:0007669"/>
    <property type="project" value="UniProtKB-SubCell"/>
</dbReference>
<evidence type="ECO:0000313" key="10">
    <source>
        <dbReference type="EMBL" id="SGZ40063.1"/>
    </source>
</evidence>
<dbReference type="VEuPathDB" id="FungiDB:HGUI_02263"/>
<feature type="domain" description="Checkpoint protein RAD24-like helical bundle" evidence="9">
    <location>
        <begin position="295"/>
        <end position="413"/>
    </location>
</feature>
<feature type="region of interest" description="Disordered" evidence="8">
    <location>
        <begin position="583"/>
        <end position="611"/>
    </location>
</feature>
<keyword evidence="11" id="KW-1185">Reference proteome</keyword>
<dbReference type="Pfam" id="PF25812">
    <property type="entry name" value="RAD24_helical"/>
    <property type="match status" value="1"/>
</dbReference>
<organism evidence="10 11">
    <name type="scientific">Hanseniaspora guilliermondii</name>
    <dbReference type="NCBI Taxonomy" id="56406"/>
    <lineage>
        <taxon>Eukaryota</taxon>
        <taxon>Fungi</taxon>
        <taxon>Dikarya</taxon>
        <taxon>Ascomycota</taxon>
        <taxon>Saccharomycotina</taxon>
        <taxon>Saccharomycetes</taxon>
        <taxon>Saccharomycodales</taxon>
        <taxon>Saccharomycodaceae</taxon>
        <taxon>Hanseniaspora</taxon>
    </lineage>
</organism>